<evidence type="ECO:0000313" key="1">
    <source>
        <dbReference type="EMBL" id="MCP9291709.1"/>
    </source>
</evidence>
<dbReference type="AlphaFoldDB" id="A0A9X2L3Q6"/>
<proteinExistence type="predicted"/>
<gene>
    <name evidence="1" type="ORF">NM125_08975</name>
</gene>
<organism evidence="1 2">
    <name type="scientific">Gracilimonas sediminicola</name>
    <dbReference type="NCBI Taxonomy" id="2952158"/>
    <lineage>
        <taxon>Bacteria</taxon>
        <taxon>Pseudomonadati</taxon>
        <taxon>Balneolota</taxon>
        <taxon>Balneolia</taxon>
        <taxon>Balneolales</taxon>
        <taxon>Balneolaceae</taxon>
        <taxon>Gracilimonas</taxon>
    </lineage>
</organism>
<accession>A0A9X2L3Q6</accession>
<evidence type="ECO:0000313" key="2">
    <source>
        <dbReference type="Proteomes" id="UP001139125"/>
    </source>
</evidence>
<protein>
    <recommendedName>
        <fullName evidence="3">Lipoprotein</fullName>
    </recommendedName>
</protein>
<comment type="caution">
    <text evidence="1">The sequence shown here is derived from an EMBL/GenBank/DDBJ whole genome shotgun (WGS) entry which is preliminary data.</text>
</comment>
<dbReference type="EMBL" id="JANDBC010000001">
    <property type="protein sequence ID" value="MCP9291709.1"/>
    <property type="molecule type" value="Genomic_DNA"/>
</dbReference>
<sequence length="146" mass="16688">MKVYSLLIYLIAVIILGVGCASNQPSPEERYPDLADENPPHRIPYVEKEIAIDSIAFIRVQKEKALVVKGTFPNPCTQILRVDERIVPEMLTLNIIGWQKYQQMCAQTITPFTYIHKGISSEQWEQKKLIVINEKEFELPLGSSTK</sequence>
<keyword evidence="2" id="KW-1185">Reference proteome</keyword>
<reference evidence="1" key="1">
    <citation type="submission" date="2022-06" db="EMBL/GenBank/DDBJ databases">
        <title>Gracilimonas sp. CAU 1638 isolated from sea sediment.</title>
        <authorList>
            <person name="Kim W."/>
        </authorList>
    </citation>
    <scope>NUCLEOTIDE SEQUENCE</scope>
    <source>
        <strain evidence="1">CAU 1638</strain>
    </source>
</reference>
<evidence type="ECO:0008006" key="3">
    <source>
        <dbReference type="Google" id="ProtNLM"/>
    </source>
</evidence>
<dbReference type="Proteomes" id="UP001139125">
    <property type="component" value="Unassembled WGS sequence"/>
</dbReference>
<dbReference type="RefSeq" id="WP_255134572.1">
    <property type="nucleotide sequence ID" value="NZ_JANDBC010000001.1"/>
</dbReference>
<dbReference type="PROSITE" id="PS51257">
    <property type="entry name" value="PROKAR_LIPOPROTEIN"/>
    <property type="match status" value="1"/>
</dbReference>
<name>A0A9X2L3Q6_9BACT</name>